<sequence length="390" mass="43645">MNFFIDADYESINKFNEELCGDKVEIIRNKESVIVVLADGLGSGVKANILSTLTSKIIGTMLSKGSSIDEAVETIAKTLPVCKERGIAYSTFSILEIFSSGEGYIVEFDNPSIIRLKNGKYAPLLKNERTIYDKKIYETRFKIDLDDTFIMISDGAVHAGIGQMLNLGWQWENVKEYTERMYKKELPAKNFARLLVNVCDNLYGQKPGDDTTVVAVRIRKSQNVNVLIGPPVDKELDEYVIKKFINSDGKKVVCGGTTSQIVCRVLKKELKVNLNYINPSIPPTAEIDGIDLTCEGVLTMSKAVELVKRYISSKDTSTNLFYLNKYDGASRLSKMLIEEGTNIHFFVGRAINPAHQNPEFPLDLGLKLKLVDDIAQYLKSLGKEVTVDYF</sequence>
<accession>A0A1T4Y0A9</accession>
<feature type="domain" description="PPM-type phosphatase" evidence="1">
    <location>
        <begin position="7"/>
        <end position="218"/>
    </location>
</feature>
<evidence type="ECO:0000313" key="2">
    <source>
        <dbReference type="EMBL" id="SKA95063.1"/>
    </source>
</evidence>
<dbReference type="InterPro" id="IPR001932">
    <property type="entry name" value="PPM-type_phosphatase-like_dom"/>
</dbReference>
<dbReference type="STRING" id="1147123.SAMN05443428_11727"/>
<dbReference type="Gene3D" id="3.60.40.10">
    <property type="entry name" value="PPM-type phosphatase domain"/>
    <property type="match status" value="1"/>
</dbReference>
<dbReference type="Pfam" id="PF07228">
    <property type="entry name" value="SpoIIE"/>
    <property type="match status" value="1"/>
</dbReference>
<dbReference type="SUPFAM" id="SSF81606">
    <property type="entry name" value="PP2C-like"/>
    <property type="match status" value="1"/>
</dbReference>
<dbReference type="InterPro" id="IPR036457">
    <property type="entry name" value="PPM-type-like_dom_sf"/>
</dbReference>
<dbReference type="AlphaFoldDB" id="A0A1T4Y0A9"/>
<dbReference type="RefSeq" id="WP_078697136.1">
    <property type="nucleotide sequence ID" value="NZ_FUYH01000017.1"/>
</dbReference>
<evidence type="ECO:0000313" key="3">
    <source>
        <dbReference type="Proteomes" id="UP000190105"/>
    </source>
</evidence>
<organism evidence="2 3">
    <name type="scientific">Caloramator quimbayensis</name>
    <dbReference type="NCBI Taxonomy" id="1147123"/>
    <lineage>
        <taxon>Bacteria</taxon>
        <taxon>Bacillati</taxon>
        <taxon>Bacillota</taxon>
        <taxon>Clostridia</taxon>
        <taxon>Eubacteriales</taxon>
        <taxon>Clostridiaceae</taxon>
        <taxon>Caloramator</taxon>
    </lineage>
</organism>
<dbReference type="EMBL" id="FUYH01000017">
    <property type="protein sequence ID" value="SKA95063.1"/>
    <property type="molecule type" value="Genomic_DNA"/>
</dbReference>
<evidence type="ECO:0000259" key="1">
    <source>
        <dbReference type="SMART" id="SM00331"/>
    </source>
</evidence>
<reference evidence="3" key="1">
    <citation type="submission" date="2017-02" db="EMBL/GenBank/DDBJ databases">
        <authorList>
            <person name="Varghese N."/>
            <person name="Submissions S."/>
        </authorList>
    </citation>
    <scope>NUCLEOTIDE SEQUENCE [LARGE SCALE GENOMIC DNA]</scope>
    <source>
        <strain evidence="3">USBA 833</strain>
    </source>
</reference>
<protein>
    <submittedName>
        <fullName evidence="2">Stage II sporulation protein E (SpoIIE)</fullName>
    </submittedName>
</protein>
<dbReference type="SMART" id="SM00331">
    <property type="entry name" value="PP2C_SIG"/>
    <property type="match status" value="1"/>
</dbReference>
<gene>
    <name evidence="2" type="ORF">SAMN05443428_11727</name>
</gene>
<dbReference type="Proteomes" id="UP000190105">
    <property type="component" value="Unassembled WGS sequence"/>
</dbReference>
<keyword evidence="3" id="KW-1185">Reference proteome</keyword>
<proteinExistence type="predicted"/>
<name>A0A1T4Y0A9_9CLOT</name>
<dbReference type="OrthoDB" id="1090916at2"/>